<dbReference type="AlphaFoldDB" id="A0A0A0IIE2"/>
<sequence length="178" mass="19485">MIYLNEVELMNKTKKLTFIALLVAEGLVLHIFEGMLPLPFVTPGARLGLTNIITVVSLYLLNFNEVLLVIILRILLSTLLGGNLSTFLYSMTGGILSFLAMYVLKKFEEKGVSIIGISIVGAVFHNIGQIIVAGLIIENAMIVSYLPILLIASIGTGLFVGLTGNYLLPFLQRIKFKK</sequence>
<feature type="transmembrane region" description="Helical" evidence="1">
    <location>
        <begin position="16"/>
        <end position="40"/>
    </location>
</feature>
<dbReference type="InterPro" id="IPR010898">
    <property type="entry name" value="Hpre_diP_synth_I"/>
</dbReference>
<feature type="transmembrane region" description="Helical" evidence="1">
    <location>
        <begin position="111"/>
        <end position="137"/>
    </location>
</feature>
<gene>
    <name evidence="2" type="ORF">Z955_07990</name>
</gene>
<organism evidence="2 3">
    <name type="scientific">Clostridium botulinum C/D str. DC5</name>
    <dbReference type="NCBI Taxonomy" id="1443128"/>
    <lineage>
        <taxon>Bacteria</taxon>
        <taxon>Bacillati</taxon>
        <taxon>Bacillota</taxon>
        <taxon>Clostridia</taxon>
        <taxon>Eubacteriales</taxon>
        <taxon>Clostridiaceae</taxon>
        <taxon>Clostridium</taxon>
    </lineage>
</organism>
<dbReference type="Proteomes" id="UP000030014">
    <property type="component" value="Unassembled WGS sequence"/>
</dbReference>
<reference evidence="2 3" key="1">
    <citation type="submission" date="2014-01" db="EMBL/GenBank/DDBJ databases">
        <title>Plasmidome dynamics in the species complex Clostridium novyi sensu lato converts strains of independent lineages into distinctly different pathogens.</title>
        <authorList>
            <person name="Skarin H."/>
            <person name="Segerman B."/>
        </authorList>
    </citation>
    <scope>NUCLEOTIDE SEQUENCE [LARGE SCALE GENOMIC DNA]</scope>
    <source>
        <strain evidence="2 3">DC5</strain>
    </source>
</reference>
<keyword evidence="1" id="KW-0812">Transmembrane</keyword>
<dbReference type="Pfam" id="PF07456">
    <property type="entry name" value="Hpre_diP_synt_I"/>
    <property type="match status" value="1"/>
</dbReference>
<comment type="caution">
    <text evidence="2">The sequence shown here is derived from an EMBL/GenBank/DDBJ whole genome shotgun (WGS) entry which is preliminary data.</text>
</comment>
<dbReference type="PIRSF" id="PIRSF027391">
    <property type="entry name" value="Hpre_diP_synt_I"/>
    <property type="match status" value="1"/>
</dbReference>
<feature type="transmembrane region" description="Helical" evidence="1">
    <location>
        <begin position="143"/>
        <end position="168"/>
    </location>
</feature>
<evidence type="ECO:0000313" key="2">
    <source>
        <dbReference type="EMBL" id="KGM99340.1"/>
    </source>
</evidence>
<proteinExistence type="predicted"/>
<keyword evidence="1" id="KW-1133">Transmembrane helix</keyword>
<feature type="transmembrane region" description="Helical" evidence="1">
    <location>
        <begin position="87"/>
        <end position="104"/>
    </location>
</feature>
<protein>
    <submittedName>
        <fullName evidence="2">Heptaprenyl diphosphate synthase</fullName>
    </submittedName>
</protein>
<feature type="transmembrane region" description="Helical" evidence="1">
    <location>
        <begin position="52"/>
        <end position="75"/>
    </location>
</feature>
<dbReference type="Gene3D" id="1.10.1760.20">
    <property type="match status" value="1"/>
</dbReference>
<keyword evidence="1" id="KW-0472">Membrane</keyword>
<evidence type="ECO:0000313" key="3">
    <source>
        <dbReference type="Proteomes" id="UP000030014"/>
    </source>
</evidence>
<accession>A0A0A0IIE2</accession>
<evidence type="ECO:0000256" key="1">
    <source>
        <dbReference type="SAM" id="Phobius"/>
    </source>
</evidence>
<name>A0A0A0IIE2_CLOBO</name>
<dbReference type="EMBL" id="JDRY01000036">
    <property type="protein sequence ID" value="KGM99340.1"/>
    <property type="molecule type" value="Genomic_DNA"/>
</dbReference>
<dbReference type="InterPro" id="IPR014535">
    <property type="entry name" value="Hpre_diP_synt_I"/>
</dbReference>